<dbReference type="Gene3D" id="1.10.357.10">
    <property type="entry name" value="Tetracycline Repressor, domain 2"/>
    <property type="match status" value="1"/>
</dbReference>
<dbReference type="Pfam" id="PF13977">
    <property type="entry name" value="TetR_C_6"/>
    <property type="match status" value="1"/>
</dbReference>
<dbReference type="InterPro" id="IPR039538">
    <property type="entry name" value="BetI_C"/>
</dbReference>
<evidence type="ECO:0000313" key="3">
    <source>
        <dbReference type="Proteomes" id="UP001501251"/>
    </source>
</evidence>
<dbReference type="Proteomes" id="UP001501251">
    <property type="component" value="Unassembled WGS sequence"/>
</dbReference>
<reference evidence="3" key="1">
    <citation type="journal article" date="2019" name="Int. J. Syst. Evol. Microbiol.">
        <title>The Global Catalogue of Microorganisms (GCM) 10K type strain sequencing project: providing services to taxonomists for standard genome sequencing and annotation.</title>
        <authorList>
            <consortium name="The Broad Institute Genomics Platform"/>
            <consortium name="The Broad Institute Genome Sequencing Center for Infectious Disease"/>
            <person name="Wu L."/>
            <person name="Ma J."/>
        </authorList>
    </citation>
    <scope>NUCLEOTIDE SEQUENCE [LARGE SCALE GENOMIC DNA]</scope>
    <source>
        <strain evidence="3">JCM 17388</strain>
    </source>
</reference>
<proteinExistence type="predicted"/>
<dbReference type="SUPFAM" id="SSF48498">
    <property type="entry name" value="Tetracyclin repressor-like, C-terminal domain"/>
    <property type="match status" value="1"/>
</dbReference>
<feature type="domain" description="BetI-type transcriptional repressor C-terminal" evidence="1">
    <location>
        <begin position="2"/>
        <end position="111"/>
    </location>
</feature>
<name>A0ABP8BEL7_9ACTN</name>
<gene>
    <name evidence="2" type="ORF">GCM10022252_65120</name>
</gene>
<protein>
    <recommendedName>
        <fullName evidence="1">BetI-type transcriptional repressor C-terminal domain-containing protein</fullName>
    </recommendedName>
</protein>
<organism evidence="2 3">
    <name type="scientific">Streptosporangium oxazolinicum</name>
    <dbReference type="NCBI Taxonomy" id="909287"/>
    <lineage>
        <taxon>Bacteria</taxon>
        <taxon>Bacillati</taxon>
        <taxon>Actinomycetota</taxon>
        <taxon>Actinomycetes</taxon>
        <taxon>Streptosporangiales</taxon>
        <taxon>Streptosporangiaceae</taxon>
        <taxon>Streptosporangium</taxon>
    </lineage>
</organism>
<evidence type="ECO:0000313" key="2">
    <source>
        <dbReference type="EMBL" id="GAA4205102.1"/>
    </source>
</evidence>
<dbReference type="InterPro" id="IPR036271">
    <property type="entry name" value="Tet_transcr_reg_TetR-rel_C_sf"/>
</dbReference>
<keyword evidence="3" id="KW-1185">Reference proteome</keyword>
<sequence>MLEAVLAESIPTDERSRTFHLAYTSYAVLAVTDRALAAHPLLTAPDAMETFVADRLAQARDDGDMAADLDPRTEAIVLLATAAGLGIAVLAGQRDAESALAILRERLTRLIPAPRPN</sequence>
<evidence type="ECO:0000259" key="1">
    <source>
        <dbReference type="Pfam" id="PF13977"/>
    </source>
</evidence>
<dbReference type="EMBL" id="BAABAQ010000014">
    <property type="protein sequence ID" value="GAA4205102.1"/>
    <property type="molecule type" value="Genomic_DNA"/>
</dbReference>
<accession>A0ABP8BEL7</accession>
<comment type="caution">
    <text evidence="2">The sequence shown here is derived from an EMBL/GenBank/DDBJ whole genome shotgun (WGS) entry which is preliminary data.</text>
</comment>